<dbReference type="SMART" id="SM00129">
    <property type="entry name" value="KISc"/>
    <property type="match status" value="1"/>
</dbReference>
<dbReference type="PANTHER" id="PTHR47968:SF61">
    <property type="entry name" value="ATP-BINDING MICROTUBULE MOTOR FAMILY PROTEIN"/>
    <property type="match status" value="1"/>
</dbReference>
<dbReference type="AlphaFoldDB" id="A0A834T9G7"/>
<reference evidence="10" key="1">
    <citation type="submission" date="2020-09" db="EMBL/GenBank/DDBJ databases">
        <title>Genome-Enabled Discovery of Anthraquinone Biosynthesis in Senna tora.</title>
        <authorList>
            <person name="Kang S.-H."/>
            <person name="Pandey R.P."/>
            <person name="Lee C.-M."/>
            <person name="Sim J.-S."/>
            <person name="Jeong J.-T."/>
            <person name="Choi B.-S."/>
            <person name="Jung M."/>
            <person name="Ginzburg D."/>
            <person name="Zhao K."/>
            <person name="Won S.Y."/>
            <person name="Oh T.-J."/>
            <person name="Yu Y."/>
            <person name="Kim N.-H."/>
            <person name="Lee O.R."/>
            <person name="Lee T.-H."/>
            <person name="Bashyal P."/>
            <person name="Kim T.-S."/>
            <person name="Lee W.-H."/>
            <person name="Kawkins C."/>
            <person name="Kim C.-K."/>
            <person name="Kim J.S."/>
            <person name="Ahn B.O."/>
            <person name="Rhee S.Y."/>
            <person name="Sohng J.K."/>
        </authorList>
    </citation>
    <scope>NUCLEOTIDE SEQUENCE</scope>
    <source>
        <tissue evidence="10">Leaf</tissue>
    </source>
</reference>
<keyword evidence="11" id="KW-1185">Reference proteome</keyword>
<evidence type="ECO:0000256" key="2">
    <source>
        <dbReference type="ARBA" id="ARBA00022701"/>
    </source>
</evidence>
<dbReference type="InterPro" id="IPR027417">
    <property type="entry name" value="P-loop_NTPase"/>
</dbReference>
<evidence type="ECO:0000313" key="11">
    <source>
        <dbReference type="Proteomes" id="UP000634136"/>
    </source>
</evidence>
<dbReference type="InterPro" id="IPR027640">
    <property type="entry name" value="Kinesin-like_fam"/>
</dbReference>
<dbReference type="OrthoDB" id="3176171at2759"/>
<dbReference type="PROSITE" id="PS00411">
    <property type="entry name" value="KINESIN_MOTOR_1"/>
    <property type="match status" value="1"/>
</dbReference>
<dbReference type="InterPro" id="IPR001752">
    <property type="entry name" value="Kinesin_motor_dom"/>
</dbReference>
<organism evidence="10 11">
    <name type="scientific">Senna tora</name>
    <dbReference type="NCBI Taxonomy" id="362788"/>
    <lineage>
        <taxon>Eukaryota</taxon>
        <taxon>Viridiplantae</taxon>
        <taxon>Streptophyta</taxon>
        <taxon>Embryophyta</taxon>
        <taxon>Tracheophyta</taxon>
        <taxon>Spermatophyta</taxon>
        <taxon>Magnoliopsida</taxon>
        <taxon>eudicotyledons</taxon>
        <taxon>Gunneridae</taxon>
        <taxon>Pentapetalae</taxon>
        <taxon>rosids</taxon>
        <taxon>fabids</taxon>
        <taxon>Fabales</taxon>
        <taxon>Fabaceae</taxon>
        <taxon>Caesalpinioideae</taxon>
        <taxon>Cassia clade</taxon>
        <taxon>Senna</taxon>
    </lineage>
</organism>
<keyword evidence="8" id="KW-0175">Coiled coil</keyword>
<dbReference type="EMBL" id="JAAIUW010000009">
    <property type="protein sequence ID" value="KAF7817620.1"/>
    <property type="molecule type" value="Genomic_DNA"/>
</dbReference>
<keyword evidence="2 7" id="KW-0493">Microtubule</keyword>
<feature type="binding site" evidence="6">
    <location>
        <begin position="100"/>
        <end position="107"/>
    </location>
    <ligand>
        <name>ATP</name>
        <dbReference type="ChEBI" id="CHEBI:30616"/>
    </ligand>
</feature>
<protein>
    <recommendedName>
        <fullName evidence="7">Kinesin-like protein</fullName>
    </recommendedName>
</protein>
<dbReference type="Proteomes" id="UP000634136">
    <property type="component" value="Unassembled WGS sequence"/>
</dbReference>
<dbReference type="FunFam" id="3.40.850.10:FF:000283">
    <property type="entry name" value="Putative inactive kinesin-like protein KIN-7B"/>
    <property type="match status" value="1"/>
</dbReference>
<dbReference type="GO" id="GO:0003777">
    <property type="term" value="F:microtubule motor activity"/>
    <property type="evidence" value="ECO:0007669"/>
    <property type="project" value="InterPro"/>
</dbReference>
<evidence type="ECO:0000256" key="3">
    <source>
        <dbReference type="ARBA" id="ARBA00022741"/>
    </source>
</evidence>
<dbReference type="InterPro" id="IPR036961">
    <property type="entry name" value="Kinesin_motor_dom_sf"/>
</dbReference>
<dbReference type="PROSITE" id="PS50067">
    <property type="entry name" value="KINESIN_MOTOR_2"/>
    <property type="match status" value="1"/>
</dbReference>
<evidence type="ECO:0000259" key="9">
    <source>
        <dbReference type="PROSITE" id="PS50067"/>
    </source>
</evidence>
<dbReference type="InterPro" id="IPR021881">
    <property type="entry name" value="NACK_C"/>
</dbReference>
<keyword evidence="5 6" id="KW-0505">Motor protein</keyword>
<feature type="domain" description="Kinesin motor" evidence="9">
    <location>
        <begin position="14"/>
        <end position="336"/>
    </location>
</feature>
<gene>
    <name evidence="10" type="ORF">G2W53_031589</name>
</gene>
<evidence type="ECO:0000256" key="7">
    <source>
        <dbReference type="RuleBase" id="RU000394"/>
    </source>
</evidence>
<dbReference type="Gene3D" id="3.40.850.10">
    <property type="entry name" value="Kinesin motor domain"/>
    <property type="match status" value="1"/>
</dbReference>
<evidence type="ECO:0000256" key="8">
    <source>
        <dbReference type="SAM" id="Coils"/>
    </source>
</evidence>
<accession>A0A834T9G7</accession>
<dbReference type="Pfam" id="PF00225">
    <property type="entry name" value="Kinesin"/>
    <property type="match status" value="1"/>
</dbReference>
<dbReference type="PANTHER" id="PTHR47968">
    <property type="entry name" value="CENTROMERE PROTEIN E"/>
    <property type="match status" value="1"/>
</dbReference>
<sequence length="979" mass="111422">MGDTTPRSNGNEDRISVSVRVRPLSDKERARRDVSEWECISPNTIKYKTTLPESSISLDTYTFHKVFGDGCSTQQVYEAAIKQAIVSVVSGINSSVLAYGQTSSGKTYTMTGITEYAIRDIYDYIDKHRDREFVLKFSAMEIYNEIVRDLLSTDNTPLRLLDDREKGIVIEKLTEEILTERSRLQELLSICAAERTTKETSMNETSSRSHQIIRLTVESSPTDYVGTNRSGTLVASVNFVDLAGSERASHALTAGTRLREGGHINRSLLTLGTVIRKLSKGINGYIPYRDSKLTRILQKSLGGNARTYIICTISPTRNHVEQSKNTLFFASCAKQVTTNAQVNVVMSDKILVKRLQNELARMENELRSFAPNTMLLKEREHQIEQMDKKIKELTRQRDIFQSHIANLLKSVGKDQPLTIDIDPAPESSDIANNDLVTDLSAGSTYENSNKLRPIESFKHIFQQPENPEDNFLLDGNIPEFIGPDPCLGWEEISSRVDTENEDNRQYHKKDVNLFIPTSEDIGGKSPMSLFENGDAELASKEENNELTLVTVDNSHEDDLRRKIQVLQRTIDRLVGFIEKSNGSSEPHISKSRSLQIARSKSCSATSAATSHFLSNKVDEEIMLHFQSGNLECEVMSSQLNEVEQKAESPSQFNEMDKELASPPQFDETELKTMLLPQLNKLEEETITSPAKFEIDNSTHLGCFQDKLSDWEFHVPKRKFSREHFQIHQMDTLDEVESVIDSDTEDTASVLNFVVKMNGRSRTRPSKDFDDPMIRARTPGFKDMRRARVISFHGVPGALLPCQFERQQRYMVELWDTCNVPLAHRSYFFLLIKGELGDSVYLDLELRRLSFLKDTFSTGTRITEDGQNLTLDSSLEALNREREMLSKKMHKKFSWREREKYYMAWGIDLKSKQRSTQLAWQLWTNTKDMNHIRESATLVAKLIGLVESNETSKKGFGLNFVGLFKSRKSHNWNDTTSTVM</sequence>
<comment type="caution">
    <text evidence="10">The sequence shown here is derived from an EMBL/GenBank/DDBJ whole genome shotgun (WGS) entry which is preliminary data.</text>
</comment>
<keyword evidence="4 6" id="KW-0067">ATP-binding</keyword>
<dbReference type="GO" id="GO:0005524">
    <property type="term" value="F:ATP binding"/>
    <property type="evidence" value="ECO:0007669"/>
    <property type="project" value="UniProtKB-UniRule"/>
</dbReference>
<dbReference type="GO" id="GO:0005874">
    <property type="term" value="C:microtubule"/>
    <property type="evidence" value="ECO:0007669"/>
    <property type="project" value="UniProtKB-KW"/>
</dbReference>
<evidence type="ECO:0000256" key="4">
    <source>
        <dbReference type="ARBA" id="ARBA00022840"/>
    </source>
</evidence>
<evidence type="ECO:0000256" key="1">
    <source>
        <dbReference type="ARBA" id="ARBA00007310"/>
    </source>
</evidence>
<evidence type="ECO:0000256" key="6">
    <source>
        <dbReference type="PROSITE-ProRule" id="PRU00283"/>
    </source>
</evidence>
<proteinExistence type="inferred from homology"/>
<dbReference type="GO" id="GO:0008017">
    <property type="term" value="F:microtubule binding"/>
    <property type="evidence" value="ECO:0007669"/>
    <property type="project" value="InterPro"/>
</dbReference>
<dbReference type="GO" id="GO:0007018">
    <property type="term" value="P:microtubule-based movement"/>
    <property type="evidence" value="ECO:0007669"/>
    <property type="project" value="InterPro"/>
</dbReference>
<evidence type="ECO:0000256" key="5">
    <source>
        <dbReference type="ARBA" id="ARBA00023175"/>
    </source>
</evidence>
<dbReference type="PRINTS" id="PR00380">
    <property type="entry name" value="KINESINHEAVY"/>
</dbReference>
<comment type="similarity">
    <text evidence="1">Belongs to the TRAFAC class myosin-kinesin ATPase superfamily. Kinesin family. KIN-7 subfamily.</text>
</comment>
<dbReference type="InterPro" id="IPR019821">
    <property type="entry name" value="Kinesin_motor_CS"/>
</dbReference>
<dbReference type="SUPFAM" id="SSF52540">
    <property type="entry name" value="P-loop containing nucleoside triphosphate hydrolases"/>
    <property type="match status" value="1"/>
</dbReference>
<name>A0A834T9G7_9FABA</name>
<feature type="coiled-coil region" evidence="8">
    <location>
        <begin position="345"/>
        <end position="403"/>
    </location>
</feature>
<evidence type="ECO:0000313" key="10">
    <source>
        <dbReference type="EMBL" id="KAF7817620.1"/>
    </source>
</evidence>
<keyword evidence="3 6" id="KW-0547">Nucleotide-binding</keyword>
<dbReference type="Pfam" id="PF11995">
    <property type="entry name" value="DUF3490"/>
    <property type="match status" value="1"/>
</dbReference>